<dbReference type="EMBL" id="HBUE01282388">
    <property type="protein sequence ID" value="CAG6569785.1"/>
    <property type="molecule type" value="Transcribed_RNA"/>
</dbReference>
<dbReference type="EMBL" id="HBUE01176875">
    <property type="protein sequence ID" value="CAG6518253.1"/>
    <property type="molecule type" value="Transcribed_RNA"/>
</dbReference>
<protein>
    <submittedName>
        <fullName evidence="1">(northern house mosquito) hypothetical protein</fullName>
    </submittedName>
</protein>
<sequence>MRCVDLPCPSISGAGVAWVPPLVVRWRGLAVRRFGPAHRHPNRSRSCPVVPLRSRNPRRRPLWVLVLLVWPPMSPSRSSSRPVVAFVPGLARPRRTPARGRPFR</sequence>
<reference evidence="1" key="1">
    <citation type="submission" date="2021-05" db="EMBL/GenBank/DDBJ databases">
        <authorList>
            <person name="Alioto T."/>
            <person name="Alioto T."/>
            <person name="Gomez Garrido J."/>
        </authorList>
    </citation>
    <scope>NUCLEOTIDE SEQUENCE</scope>
</reference>
<proteinExistence type="predicted"/>
<dbReference type="AlphaFoldDB" id="A0A8D8NLR8"/>
<accession>A0A8D8NLR8</accession>
<evidence type="ECO:0000313" key="1">
    <source>
        <dbReference type="EMBL" id="CAG6569785.1"/>
    </source>
</evidence>
<name>A0A8D8NLR8_CULPI</name>
<organism evidence="1">
    <name type="scientific">Culex pipiens</name>
    <name type="common">House mosquito</name>
    <dbReference type="NCBI Taxonomy" id="7175"/>
    <lineage>
        <taxon>Eukaryota</taxon>
        <taxon>Metazoa</taxon>
        <taxon>Ecdysozoa</taxon>
        <taxon>Arthropoda</taxon>
        <taxon>Hexapoda</taxon>
        <taxon>Insecta</taxon>
        <taxon>Pterygota</taxon>
        <taxon>Neoptera</taxon>
        <taxon>Endopterygota</taxon>
        <taxon>Diptera</taxon>
        <taxon>Nematocera</taxon>
        <taxon>Culicoidea</taxon>
        <taxon>Culicidae</taxon>
        <taxon>Culicinae</taxon>
        <taxon>Culicini</taxon>
        <taxon>Culex</taxon>
        <taxon>Culex</taxon>
    </lineage>
</organism>
<dbReference type="EMBL" id="HBUE01022020">
    <property type="protein sequence ID" value="CAG6453052.1"/>
    <property type="molecule type" value="Transcribed_RNA"/>
</dbReference>